<feature type="region of interest" description="Disordered" evidence="1">
    <location>
        <begin position="79"/>
        <end position="113"/>
    </location>
</feature>
<dbReference type="RefSeq" id="WP_311560570.1">
    <property type="nucleotide sequence ID" value="NZ_JAVREJ010000071.1"/>
</dbReference>
<gene>
    <name evidence="3" type="ORF">RM445_31815</name>
</gene>
<feature type="transmembrane region" description="Helical" evidence="2">
    <location>
        <begin position="331"/>
        <end position="351"/>
    </location>
</feature>
<sequence length="772" mass="85383">MTTDGAAAADVMGAEPGEDPRYDLGVLVVHGIGEQRQGQTLVGYADAIRDVLHRFATRDGDAEEQLRYRLRRQLSDLEKEKLPRKDKRERRKRLVDAQHQRDPEDQPVWFDDGVLKPGSDNPPALSLHLPGGRWCLAESWWAEQFDAPPARSLLWWSLTQAPRIVVQQLGRHLWLSWLKVQTARRGMPRLRAVLSRICWTVVDVVWYMVLLNVLTVALAVLWLLTLLPIPAFSAVVDKVATRMAAILGDSFVLVTSDAQYSAMVSRVRRDLAWLDERCAAVAVIAHSQGAFLAVDAIQTTRSRNLRVLFTVGAGLTKLHELRDSRAGKRRWTGWAIVLMVIYEVVMVFLTYPYVLSELADSNWISALLILLVPGFILLSPAALIWAIATESAHDERRLRKKLRLRPTGEPAPAWLDFVASMDPVPGGRIFAEDPDWLRTVPVVNKASILTDHTNYRQNVESVIAPILGELLQHCPPQLRYRLPTLDQERIDQARVRRNWRMSWLVKCRWLTGLAVLVVGLRLREQLDQLARGQVGPDVLIRPVAQTIGSVQPLWDAIGLHRNVVGPIVAVVVAVVVAYLPFLVLWRAWEKRDCNRLFRGEPVDSGGGIATLASALAAAYLLVAVPFMLPGAVRLPHPLTLSLASLALLFTLVGLLSGPASSSEPPPPYASRFGSQWPAATLLAAAVIVASNVGRHLIDWDVGSSGVIAVAAIVLLPFAGSAVVWALLRATSSVHRQLVARVVERSIRPDGNRPPAAGQLMLEWPEPGPGTEA</sequence>
<feature type="transmembrane region" description="Helical" evidence="2">
    <location>
        <begin position="503"/>
        <end position="522"/>
    </location>
</feature>
<organism evidence="3 4">
    <name type="scientific">Pseudonocardia charpentierae</name>
    <dbReference type="NCBI Taxonomy" id="3075545"/>
    <lineage>
        <taxon>Bacteria</taxon>
        <taxon>Bacillati</taxon>
        <taxon>Actinomycetota</taxon>
        <taxon>Actinomycetes</taxon>
        <taxon>Pseudonocardiales</taxon>
        <taxon>Pseudonocardiaceae</taxon>
        <taxon>Pseudonocardia</taxon>
    </lineage>
</organism>
<evidence type="ECO:0000256" key="2">
    <source>
        <dbReference type="SAM" id="Phobius"/>
    </source>
</evidence>
<keyword evidence="4" id="KW-1185">Reference proteome</keyword>
<feature type="transmembrane region" description="Helical" evidence="2">
    <location>
        <begin position="705"/>
        <end position="727"/>
    </location>
</feature>
<name>A0ABU2NJA8_9PSEU</name>
<keyword evidence="2" id="KW-0812">Transmembrane</keyword>
<protein>
    <submittedName>
        <fullName evidence="3">Uncharacterized protein</fullName>
    </submittedName>
</protein>
<feature type="transmembrane region" description="Helical" evidence="2">
    <location>
        <begin position="193"/>
        <end position="210"/>
    </location>
</feature>
<proteinExistence type="predicted"/>
<feature type="transmembrane region" description="Helical" evidence="2">
    <location>
        <begin position="676"/>
        <end position="693"/>
    </location>
</feature>
<feature type="transmembrane region" description="Helical" evidence="2">
    <location>
        <begin position="563"/>
        <end position="585"/>
    </location>
</feature>
<dbReference type="Proteomes" id="UP001183202">
    <property type="component" value="Unassembled WGS sequence"/>
</dbReference>
<dbReference type="EMBL" id="JAVREJ010000071">
    <property type="protein sequence ID" value="MDT0354062.1"/>
    <property type="molecule type" value="Genomic_DNA"/>
</dbReference>
<feature type="compositionally biased region" description="Basic and acidic residues" evidence="1">
    <location>
        <begin position="94"/>
        <end position="104"/>
    </location>
</feature>
<feature type="transmembrane region" description="Helical" evidence="2">
    <location>
        <begin position="634"/>
        <end position="655"/>
    </location>
</feature>
<keyword evidence="2" id="KW-1133">Transmembrane helix</keyword>
<keyword evidence="2" id="KW-0472">Membrane</keyword>
<comment type="caution">
    <text evidence="3">The sequence shown here is derived from an EMBL/GenBank/DDBJ whole genome shotgun (WGS) entry which is preliminary data.</text>
</comment>
<evidence type="ECO:0000313" key="4">
    <source>
        <dbReference type="Proteomes" id="UP001183202"/>
    </source>
</evidence>
<feature type="region of interest" description="Disordered" evidence="1">
    <location>
        <begin position="749"/>
        <end position="772"/>
    </location>
</feature>
<feature type="transmembrane region" description="Helical" evidence="2">
    <location>
        <begin position="363"/>
        <end position="388"/>
    </location>
</feature>
<reference evidence="4" key="1">
    <citation type="submission" date="2023-07" db="EMBL/GenBank/DDBJ databases">
        <title>30 novel species of actinomycetes from the DSMZ collection.</title>
        <authorList>
            <person name="Nouioui I."/>
        </authorList>
    </citation>
    <scope>NUCLEOTIDE SEQUENCE [LARGE SCALE GENOMIC DNA]</scope>
    <source>
        <strain evidence="4">DSM 45834</strain>
    </source>
</reference>
<feature type="transmembrane region" description="Helical" evidence="2">
    <location>
        <begin position="606"/>
        <end position="628"/>
    </location>
</feature>
<evidence type="ECO:0000313" key="3">
    <source>
        <dbReference type="EMBL" id="MDT0354062.1"/>
    </source>
</evidence>
<feature type="transmembrane region" description="Helical" evidence="2">
    <location>
        <begin position="216"/>
        <end position="236"/>
    </location>
</feature>
<accession>A0ABU2NJA8</accession>
<evidence type="ECO:0000256" key="1">
    <source>
        <dbReference type="SAM" id="MobiDB-lite"/>
    </source>
</evidence>
<feature type="compositionally biased region" description="Basic residues" evidence="1">
    <location>
        <begin position="84"/>
        <end position="93"/>
    </location>
</feature>